<accession>D2V0X1</accession>
<dbReference type="InParanoid" id="D2V0X1"/>
<dbReference type="GO" id="GO:0019239">
    <property type="term" value="F:deaminase activity"/>
    <property type="evidence" value="ECO:0007669"/>
    <property type="project" value="TreeGrafter"/>
</dbReference>
<reference evidence="3 4" key="1">
    <citation type="journal article" date="2010" name="Cell">
        <title>The genome of Naegleria gruberi illuminates early eukaryotic versatility.</title>
        <authorList>
            <person name="Fritz-Laylin L.K."/>
            <person name="Prochnik S.E."/>
            <person name="Ginger M.L."/>
            <person name="Dacks J.B."/>
            <person name="Carpenter M.L."/>
            <person name="Field M.C."/>
            <person name="Kuo A."/>
            <person name="Paredez A."/>
            <person name="Chapman J."/>
            <person name="Pham J."/>
            <person name="Shu S."/>
            <person name="Neupane R."/>
            <person name="Cipriano M."/>
            <person name="Mancuso J."/>
            <person name="Tu H."/>
            <person name="Salamov A."/>
            <person name="Lindquist E."/>
            <person name="Shapiro H."/>
            <person name="Lucas S."/>
            <person name="Grigoriev I.V."/>
            <person name="Cande W.Z."/>
            <person name="Fulton C."/>
            <person name="Rokhsar D.S."/>
            <person name="Dawson S.C."/>
        </authorList>
    </citation>
    <scope>NUCLEOTIDE SEQUENCE [LARGE SCALE GENOMIC DNA]</scope>
    <source>
        <strain evidence="3 4">NEG-M</strain>
    </source>
</reference>
<comment type="similarity">
    <text evidence="1">Belongs to the RutC family.</text>
</comment>
<dbReference type="EMBL" id="GG738847">
    <property type="protein sequence ID" value="EFC49802.1"/>
    <property type="molecule type" value="Genomic_DNA"/>
</dbReference>
<dbReference type="Proteomes" id="UP000006671">
    <property type="component" value="Unassembled WGS sequence"/>
</dbReference>
<feature type="signal peptide" evidence="2">
    <location>
        <begin position="1"/>
        <end position="23"/>
    </location>
</feature>
<dbReference type="GO" id="GO:0005829">
    <property type="term" value="C:cytosol"/>
    <property type="evidence" value="ECO:0007669"/>
    <property type="project" value="TreeGrafter"/>
</dbReference>
<name>D2V0X1_NAEGR</name>
<protein>
    <submittedName>
        <fullName evidence="3">Predicted protein</fullName>
    </submittedName>
</protein>
<dbReference type="Gene3D" id="3.30.1330.40">
    <property type="entry name" value="RutC-like"/>
    <property type="match status" value="1"/>
</dbReference>
<dbReference type="AlphaFoldDB" id="D2V0X1"/>
<organism evidence="4">
    <name type="scientific">Naegleria gruberi</name>
    <name type="common">Amoeba</name>
    <dbReference type="NCBI Taxonomy" id="5762"/>
    <lineage>
        <taxon>Eukaryota</taxon>
        <taxon>Discoba</taxon>
        <taxon>Heterolobosea</taxon>
        <taxon>Tetramitia</taxon>
        <taxon>Eutetramitia</taxon>
        <taxon>Vahlkampfiidae</taxon>
        <taxon>Naegleria</taxon>
    </lineage>
</organism>
<evidence type="ECO:0000256" key="2">
    <source>
        <dbReference type="SAM" id="SignalP"/>
    </source>
</evidence>
<keyword evidence="2" id="KW-0732">Signal</keyword>
<dbReference type="OMA" id="ECTAYLN"/>
<dbReference type="VEuPathDB" id="AmoebaDB:NAEGRDRAFT_29989"/>
<dbReference type="InterPro" id="IPR035959">
    <property type="entry name" value="RutC-like_sf"/>
</dbReference>
<dbReference type="InterPro" id="IPR006056">
    <property type="entry name" value="RidA"/>
</dbReference>
<dbReference type="STRING" id="5762.D2V0X1"/>
<sequence>MYLNFLFQLIQLLLAALGPYSHASIFDDRLIFLSGQFGLDPAIGKLATSEEHGDVYAQTHQTLKNITNVLEDCGSSLSQVLKTTILLTSMDNFDAVNKIYVEYFTDNKPARGCFAVSQLPKNALIGMEVVAYKN</sequence>
<dbReference type="Pfam" id="PF01042">
    <property type="entry name" value="Ribonuc_L-PSP"/>
    <property type="match status" value="1"/>
</dbReference>
<dbReference type="KEGG" id="ngr:NAEGRDRAFT_29989"/>
<evidence type="ECO:0000256" key="1">
    <source>
        <dbReference type="ARBA" id="ARBA00010552"/>
    </source>
</evidence>
<evidence type="ECO:0000313" key="3">
    <source>
        <dbReference type="EMBL" id="EFC49802.1"/>
    </source>
</evidence>
<dbReference type="CDD" id="cd00448">
    <property type="entry name" value="YjgF_YER057c_UK114_family"/>
    <property type="match status" value="1"/>
</dbReference>
<dbReference type="PANTHER" id="PTHR11803:SF39">
    <property type="entry name" value="2-IMINOBUTANOATE_2-IMINOPROPANOATE DEAMINASE"/>
    <property type="match status" value="1"/>
</dbReference>
<gene>
    <name evidence="3" type="ORF">NAEGRDRAFT_29989</name>
</gene>
<dbReference type="FunFam" id="3.30.1330.40:FF:000001">
    <property type="entry name" value="L-PSP family endoribonuclease"/>
    <property type="match status" value="1"/>
</dbReference>
<dbReference type="RefSeq" id="XP_002682546.1">
    <property type="nucleotide sequence ID" value="XM_002682500.1"/>
</dbReference>
<dbReference type="InterPro" id="IPR006175">
    <property type="entry name" value="YjgF/YER057c/UK114"/>
</dbReference>
<dbReference type="OrthoDB" id="309640at2759"/>
<evidence type="ECO:0000313" key="4">
    <source>
        <dbReference type="Proteomes" id="UP000006671"/>
    </source>
</evidence>
<keyword evidence="4" id="KW-1185">Reference proteome</keyword>
<dbReference type="FunCoup" id="D2V0X1">
    <property type="interactions" value="194"/>
</dbReference>
<dbReference type="eggNOG" id="KOG2317">
    <property type="taxonomic scope" value="Eukaryota"/>
</dbReference>
<dbReference type="GeneID" id="8855474"/>
<proteinExistence type="inferred from homology"/>
<dbReference type="PANTHER" id="PTHR11803">
    <property type="entry name" value="2-IMINOBUTANOATE/2-IMINOPROPANOATE DEAMINASE RIDA"/>
    <property type="match status" value="1"/>
</dbReference>
<feature type="chain" id="PRO_5003038384" evidence="2">
    <location>
        <begin position="24"/>
        <end position="134"/>
    </location>
</feature>
<dbReference type="SUPFAM" id="SSF55298">
    <property type="entry name" value="YjgF-like"/>
    <property type="match status" value="1"/>
</dbReference>
<dbReference type="NCBIfam" id="TIGR00004">
    <property type="entry name" value="Rid family detoxifying hydrolase"/>
    <property type="match status" value="1"/>
</dbReference>